<evidence type="ECO:0000256" key="2">
    <source>
        <dbReference type="ARBA" id="ARBA00009324"/>
    </source>
</evidence>
<comment type="caution">
    <text evidence="9">The sequence shown here is derived from an EMBL/GenBank/DDBJ whole genome shotgun (WGS) entry which is preliminary data.</text>
</comment>
<sequence length="628" mass="71341">MVMKAIQPGPWTNFPWHFMGDFKYLMYTPLVAEVTYSAFTSKGVPKTGNDFVMHILILSILRHFVGQAMISLSRWPYLTRNYEIQRKGVTFEAVDHYSTWDDVIIFDALILAGFLRGPPFGNQIYPAWDFGGLVICLLLHMGPSEAVYYWLHRALHNHYLYTRYHSHHHALFIPEANAGSVHPFAEHVAYAANFIIPIIGTWALGRVSVSMVYIYIIVFDIVNAVGHCNFEFVPECLFRALPFLKYLIYTPSYHSLHHSQVHTNFCLFMPLYDYLGGTMDKNADALHHSVRQGVKEKADFVYLTHGTDLLHMFHVMLGIQSFAATPYTPHWLLWSLYPVAVLVMALLWLFGKPFAADKYRIPGVCGETWLIPRYRFQYSLSVEKNQINALIENAIHSAEAEGCRVISLGMLNKEASLNGDGSLVVRRNPELRIRVVTGYTLTAAVVIKRLPTHVQEVFLVGSSEVSRGIALYLSLRGVRVLILAQSQRCFERIQSEIPHDKQRFLVNVTKFQAGQQCPVWILEESIAGRDQQRAPAGTHFHHVNLAKPLIQARKDCTYTSYPAMRVPSNIKGLRSCEVSLPRGVLHACHVAGLVHSLEKWNHHEVGPINVDRIDSVWDAALKHGFQLA</sequence>
<dbReference type="GO" id="GO:0016491">
    <property type="term" value="F:oxidoreductase activity"/>
    <property type="evidence" value="ECO:0007669"/>
    <property type="project" value="InterPro"/>
</dbReference>
<evidence type="ECO:0000256" key="4">
    <source>
        <dbReference type="ARBA" id="ARBA00022989"/>
    </source>
</evidence>
<feature type="domain" description="Fatty acid hydroxylase" evidence="7">
    <location>
        <begin position="139"/>
        <end position="278"/>
    </location>
</feature>
<dbReference type="GO" id="GO:0016020">
    <property type="term" value="C:membrane"/>
    <property type="evidence" value="ECO:0007669"/>
    <property type="project" value="UniProtKB-SubCell"/>
</dbReference>
<evidence type="ECO:0000259" key="8">
    <source>
        <dbReference type="Pfam" id="PF12076"/>
    </source>
</evidence>
<reference evidence="9" key="1">
    <citation type="submission" date="2020-06" db="EMBL/GenBank/DDBJ databases">
        <title>WGS assembly of Ceratodon purpureus strain R40.</title>
        <authorList>
            <person name="Carey S.B."/>
            <person name="Jenkins J."/>
            <person name="Shu S."/>
            <person name="Lovell J.T."/>
            <person name="Sreedasyam A."/>
            <person name="Maumus F."/>
            <person name="Tiley G.P."/>
            <person name="Fernandez-Pozo N."/>
            <person name="Barry K."/>
            <person name="Chen C."/>
            <person name="Wang M."/>
            <person name="Lipzen A."/>
            <person name="Daum C."/>
            <person name="Saski C.A."/>
            <person name="Payton A.C."/>
            <person name="Mcbreen J.C."/>
            <person name="Conrad R.E."/>
            <person name="Kollar L.M."/>
            <person name="Olsson S."/>
            <person name="Huttunen S."/>
            <person name="Landis J.B."/>
            <person name="Wickett N.J."/>
            <person name="Johnson M.G."/>
            <person name="Rensing S.A."/>
            <person name="Grimwood J."/>
            <person name="Schmutz J."/>
            <person name="Mcdaniel S.F."/>
        </authorList>
    </citation>
    <scope>NUCLEOTIDE SEQUENCE</scope>
    <source>
        <strain evidence="9">R40</strain>
    </source>
</reference>
<comment type="subcellular location">
    <subcellularLocation>
        <location evidence="1">Membrane</location>
        <topology evidence="1">Multi-pass membrane protein</topology>
    </subcellularLocation>
</comment>
<evidence type="ECO:0000256" key="5">
    <source>
        <dbReference type="ARBA" id="ARBA00023136"/>
    </source>
</evidence>
<evidence type="ECO:0000313" key="10">
    <source>
        <dbReference type="Proteomes" id="UP000822688"/>
    </source>
</evidence>
<feature type="transmembrane region" description="Helical" evidence="6">
    <location>
        <begin position="331"/>
        <end position="350"/>
    </location>
</feature>
<dbReference type="Pfam" id="PF12076">
    <property type="entry name" value="CER1-like_C"/>
    <property type="match status" value="1"/>
</dbReference>
<dbReference type="Pfam" id="PF04116">
    <property type="entry name" value="FA_hydroxylase"/>
    <property type="match status" value="1"/>
</dbReference>
<organism evidence="9 10">
    <name type="scientific">Ceratodon purpureus</name>
    <name type="common">Fire moss</name>
    <name type="synonym">Dicranum purpureum</name>
    <dbReference type="NCBI Taxonomy" id="3225"/>
    <lineage>
        <taxon>Eukaryota</taxon>
        <taxon>Viridiplantae</taxon>
        <taxon>Streptophyta</taxon>
        <taxon>Embryophyta</taxon>
        <taxon>Bryophyta</taxon>
        <taxon>Bryophytina</taxon>
        <taxon>Bryopsida</taxon>
        <taxon>Dicranidae</taxon>
        <taxon>Pseudoditrichales</taxon>
        <taxon>Ditrichaceae</taxon>
        <taxon>Ceratodon</taxon>
    </lineage>
</organism>
<feature type="transmembrane region" description="Helical" evidence="6">
    <location>
        <begin position="130"/>
        <end position="151"/>
    </location>
</feature>
<dbReference type="AlphaFoldDB" id="A0A8T0GN56"/>
<evidence type="ECO:0000313" key="9">
    <source>
        <dbReference type="EMBL" id="KAG0559669.1"/>
    </source>
</evidence>
<keyword evidence="5 6" id="KW-0472">Membrane</keyword>
<proteinExistence type="inferred from homology"/>
<evidence type="ECO:0000256" key="1">
    <source>
        <dbReference type="ARBA" id="ARBA00004141"/>
    </source>
</evidence>
<feature type="domain" description="Very-long-chain aldehyde decarbonylase CER1-like C-terminal" evidence="8">
    <location>
        <begin position="457"/>
        <end position="626"/>
    </location>
</feature>
<dbReference type="InterPro" id="IPR050307">
    <property type="entry name" value="Sterol_Desaturase_Related"/>
</dbReference>
<dbReference type="Proteomes" id="UP000822688">
    <property type="component" value="Chromosome 10"/>
</dbReference>
<comment type="similarity">
    <text evidence="2">Belongs to the sterol desaturase family.</text>
</comment>
<dbReference type="InterPro" id="IPR006694">
    <property type="entry name" value="Fatty_acid_hydroxylase"/>
</dbReference>
<dbReference type="InterPro" id="IPR021940">
    <property type="entry name" value="CER1-like_C"/>
</dbReference>
<keyword evidence="10" id="KW-1185">Reference proteome</keyword>
<evidence type="ECO:0000259" key="7">
    <source>
        <dbReference type="Pfam" id="PF04116"/>
    </source>
</evidence>
<dbReference type="PANTHER" id="PTHR11863">
    <property type="entry name" value="STEROL DESATURASE"/>
    <property type="match status" value="1"/>
</dbReference>
<keyword evidence="3 6" id="KW-0812">Transmembrane</keyword>
<evidence type="ECO:0000256" key="6">
    <source>
        <dbReference type="SAM" id="Phobius"/>
    </source>
</evidence>
<keyword evidence="4 6" id="KW-1133">Transmembrane helix</keyword>
<dbReference type="GO" id="GO:0005506">
    <property type="term" value="F:iron ion binding"/>
    <property type="evidence" value="ECO:0007669"/>
    <property type="project" value="InterPro"/>
</dbReference>
<dbReference type="EMBL" id="CM026431">
    <property type="protein sequence ID" value="KAG0559669.1"/>
    <property type="molecule type" value="Genomic_DNA"/>
</dbReference>
<accession>A0A8T0GN56</accession>
<name>A0A8T0GN56_CERPU</name>
<gene>
    <name evidence="9" type="ORF">KC19_10G122200</name>
</gene>
<dbReference type="GO" id="GO:0008610">
    <property type="term" value="P:lipid biosynthetic process"/>
    <property type="evidence" value="ECO:0007669"/>
    <property type="project" value="InterPro"/>
</dbReference>
<evidence type="ECO:0000256" key="3">
    <source>
        <dbReference type="ARBA" id="ARBA00022692"/>
    </source>
</evidence>
<protein>
    <submittedName>
        <fullName evidence="9">Uncharacterized protein</fullName>
    </submittedName>
</protein>